<comment type="subcellular location">
    <subcellularLocation>
        <location evidence="8">Cytoplasm</location>
    </subcellularLocation>
</comment>
<evidence type="ECO:0000256" key="1">
    <source>
        <dbReference type="ARBA" id="ARBA00022490"/>
    </source>
</evidence>
<dbReference type="InterPro" id="IPR025877">
    <property type="entry name" value="MobA-like_NTP_Trfase"/>
</dbReference>
<evidence type="ECO:0000256" key="8">
    <source>
        <dbReference type="HAMAP-Rule" id="MF_00316"/>
    </source>
</evidence>
<dbReference type="SUPFAM" id="SSF53448">
    <property type="entry name" value="Nucleotide-diphospho-sugar transferases"/>
    <property type="match status" value="1"/>
</dbReference>
<dbReference type="GO" id="GO:0061603">
    <property type="term" value="F:molybdenum cofactor guanylyltransferase activity"/>
    <property type="evidence" value="ECO:0007669"/>
    <property type="project" value="UniProtKB-EC"/>
</dbReference>
<dbReference type="Gene3D" id="3.90.550.10">
    <property type="entry name" value="Spore Coat Polysaccharide Biosynthesis Protein SpsA, Chain A"/>
    <property type="match status" value="1"/>
</dbReference>
<reference evidence="11 12" key="1">
    <citation type="submission" date="2018-06" db="EMBL/GenBank/DDBJ databases">
        <title>Natronomonas sp. F16-60 a new haloarchaeon isolated from a solar saltern of Isla Cristina, Huelva, Spain.</title>
        <authorList>
            <person name="Duran-Viseras A."/>
            <person name="Sanchez-Porro C."/>
            <person name="Ventosa A."/>
        </authorList>
    </citation>
    <scope>NUCLEOTIDE SEQUENCE [LARGE SCALE GENOMIC DNA]</scope>
    <source>
        <strain evidence="11 12">F16-60</strain>
    </source>
</reference>
<dbReference type="CDD" id="cd02503">
    <property type="entry name" value="MobA"/>
    <property type="match status" value="1"/>
</dbReference>
<proteinExistence type="inferred from homology"/>
<comment type="caution">
    <text evidence="11">The sequence shown here is derived from an EMBL/GenBank/DDBJ whole genome shotgun (WGS) entry which is preliminary data.</text>
</comment>
<dbReference type="Pfam" id="PF12804">
    <property type="entry name" value="NTP_transf_3"/>
    <property type="match status" value="1"/>
</dbReference>
<gene>
    <name evidence="8" type="primary">mobA</name>
    <name evidence="11" type="ORF">DP107_02715</name>
</gene>
<dbReference type="EMBL" id="QMDX01000001">
    <property type="protein sequence ID" value="TSD16104.1"/>
    <property type="molecule type" value="Genomic_DNA"/>
</dbReference>
<keyword evidence="1 8" id="KW-0963">Cytoplasm</keyword>
<dbReference type="InterPro" id="IPR013482">
    <property type="entry name" value="Molybde_CF_guanTrfase"/>
</dbReference>
<keyword evidence="3 8" id="KW-0479">Metal-binding</keyword>
<dbReference type="HAMAP" id="MF_00316">
    <property type="entry name" value="MobA"/>
    <property type="match status" value="1"/>
</dbReference>
<feature type="binding site" evidence="8">
    <location>
        <position position="56"/>
    </location>
    <ligand>
        <name>GTP</name>
        <dbReference type="ChEBI" id="CHEBI:37565"/>
    </ligand>
</feature>
<comment type="catalytic activity">
    <reaction evidence="8">
        <text>Mo-molybdopterin + GTP + H(+) = Mo-molybdopterin guanine dinucleotide + diphosphate</text>
        <dbReference type="Rhea" id="RHEA:34243"/>
        <dbReference type="ChEBI" id="CHEBI:15378"/>
        <dbReference type="ChEBI" id="CHEBI:33019"/>
        <dbReference type="ChEBI" id="CHEBI:37565"/>
        <dbReference type="ChEBI" id="CHEBI:71302"/>
        <dbReference type="ChEBI" id="CHEBI:71310"/>
        <dbReference type="EC" id="2.7.7.77"/>
    </reaction>
</comment>
<feature type="binding site" evidence="8">
    <location>
        <position position="112"/>
    </location>
    <ligand>
        <name>GTP</name>
        <dbReference type="ChEBI" id="CHEBI:37565"/>
    </ligand>
</feature>
<feature type="binding site" evidence="8">
    <location>
        <position position="28"/>
    </location>
    <ligand>
        <name>GTP</name>
        <dbReference type="ChEBI" id="CHEBI:37565"/>
    </ligand>
</feature>
<keyword evidence="5 8" id="KW-0460">Magnesium</keyword>
<dbReference type="GO" id="GO:0046872">
    <property type="term" value="F:metal ion binding"/>
    <property type="evidence" value="ECO:0007669"/>
    <property type="project" value="UniProtKB-KW"/>
</dbReference>
<keyword evidence="2 8" id="KW-0808">Transferase</keyword>
<dbReference type="EC" id="2.7.7.77" evidence="8"/>
<evidence type="ECO:0000256" key="2">
    <source>
        <dbReference type="ARBA" id="ARBA00022679"/>
    </source>
</evidence>
<name>A0A554NFE2_9EURY</name>
<feature type="region of interest" description="Disordered" evidence="9">
    <location>
        <begin position="191"/>
        <end position="284"/>
    </location>
</feature>
<dbReference type="GO" id="GO:0005737">
    <property type="term" value="C:cytoplasm"/>
    <property type="evidence" value="ECO:0007669"/>
    <property type="project" value="UniProtKB-SubCell"/>
</dbReference>
<evidence type="ECO:0000259" key="10">
    <source>
        <dbReference type="Pfam" id="PF12804"/>
    </source>
</evidence>
<evidence type="ECO:0000256" key="5">
    <source>
        <dbReference type="ARBA" id="ARBA00022842"/>
    </source>
</evidence>
<keyword evidence="7 8" id="KW-0501">Molybdenum cofactor biosynthesis</keyword>
<comment type="function">
    <text evidence="8">Transfers a GMP moiety from GTP to Mo-molybdopterin (Mo-MPT) cofactor (Moco or molybdenum cofactor) to form Mo-molybdopterin guanine dinucleotide (Mo-MGD) cofactor.</text>
</comment>
<evidence type="ECO:0000256" key="3">
    <source>
        <dbReference type="ARBA" id="ARBA00022723"/>
    </source>
</evidence>
<dbReference type="PANTHER" id="PTHR19136">
    <property type="entry name" value="MOLYBDENUM COFACTOR GUANYLYLTRANSFERASE"/>
    <property type="match status" value="1"/>
</dbReference>
<keyword evidence="12" id="KW-1185">Reference proteome</keyword>
<dbReference type="AlphaFoldDB" id="A0A554NFE2"/>
<keyword evidence="6 8" id="KW-0342">GTP-binding</keyword>
<feature type="binding site" evidence="8">
    <location>
        <position position="83"/>
    </location>
    <ligand>
        <name>GTP</name>
        <dbReference type="ChEBI" id="CHEBI:37565"/>
    </ligand>
</feature>
<dbReference type="Proteomes" id="UP000319894">
    <property type="component" value="Unassembled WGS sequence"/>
</dbReference>
<keyword evidence="4 8" id="KW-0547">Nucleotide-binding</keyword>
<dbReference type="RefSeq" id="WP_144260586.1">
    <property type="nucleotide sequence ID" value="NZ_QMDX01000001.1"/>
</dbReference>
<accession>A0A554NFE2</accession>
<evidence type="ECO:0000313" key="11">
    <source>
        <dbReference type="EMBL" id="TSD16104.1"/>
    </source>
</evidence>
<dbReference type="PANTHER" id="PTHR19136:SF81">
    <property type="entry name" value="MOLYBDENUM COFACTOR GUANYLYLTRANSFERASE"/>
    <property type="match status" value="1"/>
</dbReference>
<dbReference type="InParanoid" id="A0A554NFE2"/>
<comment type="domain">
    <text evidence="8">The N-terminal domain determines nucleotide recognition and specific binding, while the C-terminal domain determines the specific binding to the target protein.</text>
</comment>
<sequence>MSDVPGRPTRTGLLLAGGRSTRFGESDKALADLAGAPLVCHVAAALAPTIDELVVNCRADQRAALADALAGLDDRLPVRFAVDPVPDEGPVAGLLTGLRVARGRRVAVAGCDQPFLRTATVATLFDRATDEGASGGSGADPGSDGAVALVDGRRQPLPAVYRATVAREAAERTLATGSRALRDVLTRVDPVPVPVAPGAVRDIDTRGDFPDEQAEQTDRNADSTVTMEITDELAARRTNGAATDSDDDSASDSEPNAVPVPDGGEEASSEPRGGARRTDGGDSR</sequence>
<evidence type="ECO:0000313" key="12">
    <source>
        <dbReference type="Proteomes" id="UP000319894"/>
    </source>
</evidence>
<dbReference type="GO" id="GO:0005525">
    <property type="term" value="F:GTP binding"/>
    <property type="evidence" value="ECO:0007669"/>
    <property type="project" value="UniProtKB-UniRule"/>
</dbReference>
<evidence type="ECO:0000256" key="6">
    <source>
        <dbReference type="ARBA" id="ARBA00023134"/>
    </source>
</evidence>
<protein>
    <recommendedName>
        <fullName evidence="8">Probable molybdenum cofactor guanylyltransferase</fullName>
        <shortName evidence="8">MoCo guanylyltransferase</shortName>
        <ecNumber evidence="8">2.7.7.77</ecNumber>
    </recommendedName>
    <alternativeName>
        <fullName evidence="8">GTP:molybdopterin guanylyltransferase</fullName>
    </alternativeName>
    <alternativeName>
        <fullName evidence="8">Mo-MPT guanylyltransferase</fullName>
    </alternativeName>
    <alternativeName>
        <fullName evidence="8">Molybdopterin guanylyltransferase</fullName>
    </alternativeName>
    <alternativeName>
        <fullName evidence="8">Molybdopterin-guanine dinucleotide synthase</fullName>
        <shortName evidence="8">MGD synthase</shortName>
    </alternativeName>
</protein>
<evidence type="ECO:0000256" key="4">
    <source>
        <dbReference type="ARBA" id="ARBA00022741"/>
    </source>
</evidence>
<feature type="binding site" evidence="8">
    <location>
        <begin position="15"/>
        <end position="17"/>
    </location>
    <ligand>
        <name>GTP</name>
        <dbReference type="ChEBI" id="CHEBI:37565"/>
    </ligand>
</feature>
<feature type="binding site" evidence="8">
    <location>
        <position position="112"/>
    </location>
    <ligand>
        <name>Mg(2+)</name>
        <dbReference type="ChEBI" id="CHEBI:18420"/>
    </ligand>
</feature>
<organism evidence="11 12">
    <name type="scientific">Haloglomus irregulare</name>
    <dbReference type="NCBI Taxonomy" id="2234134"/>
    <lineage>
        <taxon>Archaea</taxon>
        <taxon>Methanobacteriati</taxon>
        <taxon>Methanobacteriota</taxon>
        <taxon>Stenosarchaea group</taxon>
        <taxon>Halobacteria</taxon>
        <taxon>Halobacteriales</taxon>
        <taxon>Natronomonadaceae</taxon>
        <taxon>Haloglomus</taxon>
    </lineage>
</organism>
<feature type="domain" description="MobA-like NTP transferase" evidence="10">
    <location>
        <begin position="12"/>
        <end position="187"/>
    </location>
</feature>
<dbReference type="GO" id="GO:0006777">
    <property type="term" value="P:Mo-molybdopterin cofactor biosynthetic process"/>
    <property type="evidence" value="ECO:0007669"/>
    <property type="project" value="UniProtKB-KW"/>
</dbReference>
<evidence type="ECO:0000256" key="7">
    <source>
        <dbReference type="ARBA" id="ARBA00023150"/>
    </source>
</evidence>
<comment type="cofactor">
    <cofactor evidence="8">
        <name>Mg(2+)</name>
        <dbReference type="ChEBI" id="CHEBI:18420"/>
    </cofactor>
</comment>
<dbReference type="InterPro" id="IPR029044">
    <property type="entry name" value="Nucleotide-diphossugar_trans"/>
</dbReference>
<evidence type="ECO:0000256" key="9">
    <source>
        <dbReference type="SAM" id="MobiDB-lite"/>
    </source>
</evidence>
<comment type="similarity">
    <text evidence="8">Belongs to the MobA family.</text>
</comment>